<dbReference type="Proteomes" id="UP001556040">
    <property type="component" value="Unassembled WGS sequence"/>
</dbReference>
<accession>A0ABV3Q4Y2</accession>
<keyword evidence="3" id="KW-0449">Lipoprotein</keyword>
<sequence length="163" mass="17904">MKLITLFTTACVLSLTLAACNTNGDNNGDDAMNDNDTPDVGQEDNMDNNGNASNLDVADDAADLITDLDEIKSASVLVTDRNAYVAVVLSDEAEEEVSEDIKTKVEDQVKSTDSDIENVYVSSNPDLTERFTEYGEKFRQGEPFEGFAEEFNETVDRIFPNAR</sequence>
<comment type="caution">
    <text evidence="3">The sequence shown here is derived from an EMBL/GenBank/DDBJ whole genome shotgun (WGS) entry which is preliminary data.</text>
</comment>
<evidence type="ECO:0000313" key="4">
    <source>
        <dbReference type="Proteomes" id="UP001556040"/>
    </source>
</evidence>
<keyword evidence="4" id="KW-1185">Reference proteome</keyword>
<dbReference type="NCBIfam" id="TIGR02898">
    <property type="entry name" value="spore_YhcN_YlaJ"/>
    <property type="match status" value="1"/>
</dbReference>
<dbReference type="InterPro" id="IPR014247">
    <property type="entry name" value="Spore_lipoprot_YhcN/YlaJ"/>
</dbReference>
<feature type="compositionally biased region" description="Acidic residues" evidence="1">
    <location>
        <begin position="27"/>
        <end position="46"/>
    </location>
</feature>
<reference evidence="3 4" key="1">
    <citation type="journal article" date="1979" name="Int. J. Syst. Evol. Microbiol.">
        <title>Bacillus globisporus subsp. marinus subsp. nov.</title>
        <authorList>
            <person name="Liu H."/>
        </authorList>
    </citation>
    <scope>NUCLEOTIDE SEQUENCE [LARGE SCALE GENOMIC DNA]</scope>
    <source>
        <strain evidence="3 4">DSM 1297</strain>
    </source>
</reference>
<gene>
    <name evidence="3" type="ORF">AB1471_10290</name>
</gene>
<evidence type="ECO:0000256" key="1">
    <source>
        <dbReference type="SAM" id="MobiDB-lite"/>
    </source>
</evidence>
<organism evidence="3 4">
    <name type="scientific">Jeotgalibacillus marinus</name>
    <dbReference type="NCBI Taxonomy" id="86667"/>
    <lineage>
        <taxon>Bacteria</taxon>
        <taxon>Bacillati</taxon>
        <taxon>Bacillota</taxon>
        <taxon>Bacilli</taxon>
        <taxon>Bacillales</taxon>
        <taxon>Caryophanaceae</taxon>
        <taxon>Jeotgalibacillus</taxon>
    </lineage>
</organism>
<dbReference type="EMBL" id="JBFMIA010000008">
    <property type="protein sequence ID" value="MEW9502183.1"/>
    <property type="molecule type" value="Genomic_DNA"/>
</dbReference>
<feature type="signal peptide" evidence="2">
    <location>
        <begin position="1"/>
        <end position="18"/>
    </location>
</feature>
<dbReference type="RefSeq" id="WP_367779674.1">
    <property type="nucleotide sequence ID" value="NZ_JBFMIA010000008.1"/>
</dbReference>
<feature type="chain" id="PRO_5046671868" evidence="2">
    <location>
        <begin position="19"/>
        <end position="163"/>
    </location>
</feature>
<proteinExistence type="predicted"/>
<keyword evidence="2" id="KW-0732">Signal</keyword>
<protein>
    <submittedName>
        <fullName evidence="3">YhcN/YlaJ family sporulation lipoprotein</fullName>
    </submittedName>
</protein>
<name>A0ABV3Q4Y2_9BACL</name>
<feature type="region of interest" description="Disordered" evidence="1">
    <location>
        <begin position="25"/>
        <end position="54"/>
    </location>
</feature>
<dbReference type="PROSITE" id="PS51257">
    <property type="entry name" value="PROKAR_LIPOPROTEIN"/>
    <property type="match status" value="1"/>
</dbReference>
<evidence type="ECO:0000313" key="3">
    <source>
        <dbReference type="EMBL" id="MEW9502183.1"/>
    </source>
</evidence>
<evidence type="ECO:0000256" key="2">
    <source>
        <dbReference type="SAM" id="SignalP"/>
    </source>
</evidence>
<dbReference type="InterPro" id="IPR019076">
    <property type="entry name" value="Spore_lipoprot_YhcN/YlaJ-like"/>
</dbReference>
<dbReference type="Pfam" id="PF09580">
    <property type="entry name" value="Spore_YhcN_YlaJ"/>
    <property type="match status" value="1"/>
</dbReference>